<organism evidence="1 2">
    <name type="scientific">Azonexus hydrophilus</name>
    <dbReference type="NCBI Taxonomy" id="418702"/>
    <lineage>
        <taxon>Bacteria</taxon>
        <taxon>Pseudomonadati</taxon>
        <taxon>Pseudomonadota</taxon>
        <taxon>Betaproteobacteria</taxon>
        <taxon>Rhodocyclales</taxon>
        <taxon>Azonexaceae</taxon>
        <taxon>Azonexus</taxon>
    </lineage>
</organism>
<evidence type="ECO:0008006" key="3">
    <source>
        <dbReference type="Google" id="ProtNLM"/>
    </source>
</evidence>
<protein>
    <recommendedName>
        <fullName evidence="3">Suppressor of fused-like domain-containing protein</fullName>
    </recommendedName>
</protein>
<gene>
    <name evidence="1" type="ORF">AADV58_17820</name>
</gene>
<proteinExistence type="predicted"/>
<keyword evidence="1" id="KW-0614">Plasmid</keyword>
<geneLocation type="plasmid" evidence="1 2">
    <name>unnamed1</name>
</geneLocation>
<evidence type="ECO:0000313" key="2">
    <source>
        <dbReference type="Proteomes" id="UP001479520"/>
    </source>
</evidence>
<sequence length="164" mass="18401">MSLLDTIRIDCSKQDLQAVPQYKGWLEQVKSYIAGRIDQSARLRMYAYECGAMTYIALDLFCANSEKDVTTTISITPGEATLRLPVHEQLELSLPGIVEVLGFVGAILPSANAASGEVQLLPWIHPAKVYPVGIAQDLERELMAWRERFPQYKYRPQDDCVVLV</sequence>
<accession>A0ABZ2XMZ9</accession>
<name>A0ABZ2XMZ9_9RHOO</name>
<dbReference type="RefSeq" id="WP_341744606.1">
    <property type="nucleotide sequence ID" value="NZ_CP151407.1"/>
</dbReference>
<evidence type="ECO:0000313" key="1">
    <source>
        <dbReference type="EMBL" id="WZJ23267.1"/>
    </source>
</evidence>
<reference evidence="1 2" key="1">
    <citation type="submission" date="2024-04" db="EMBL/GenBank/DDBJ databases">
        <title>Dissimilatory iodate-reducing microorganisms contribute to the enrichment of iodine in groundwater.</title>
        <authorList>
            <person name="Jiang Z."/>
        </authorList>
    </citation>
    <scope>NUCLEOTIDE SEQUENCE [LARGE SCALE GENOMIC DNA]</scope>
    <source>
        <strain evidence="1 2">NCP973</strain>
        <plasmid evidence="1 2">unnamed1</plasmid>
    </source>
</reference>
<dbReference type="Proteomes" id="UP001479520">
    <property type="component" value="Plasmid unnamed1"/>
</dbReference>
<keyword evidence="2" id="KW-1185">Reference proteome</keyword>
<dbReference type="EMBL" id="CP151407">
    <property type="protein sequence ID" value="WZJ23267.1"/>
    <property type="molecule type" value="Genomic_DNA"/>
</dbReference>